<dbReference type="NCBIfam" id="NF004270">
    <property type="entry name" value="PRK05687.2-1"/>
    <property type="match status" value="1"/>
</dbReference>
<protein>
    <recommendedName>
        <fullName evidence="4">Flagellar assembly protein FliH</fullName>
    </recommendedName>
</protein>
<dbReference type="PANTHER" id="PTHR34982">
    <property type="entry name" value="YOP PROTEINS TRANSLOCATION PROTEIN L"/>
    <property type="match status" value="1"/>
</dbReference>
<evidence type="ECO:0000256" key="9">
    <source>
        <dbReference type="ARBA" id="ARBA00023225"/>
    </source>
</evidence>
<evidence type="ECO:0000256" key="5">
    <source>
        <dbReference type="ARBA" id="ARBA00022448"/>
    </source>
</evidence>
<dbReference type="Pfam" id="PF02108">
    <property type="entry name" value="FliH"/>
    <property type="match status" value="1"/>
</dbReference>
<evidence type="ECO:0000256" key="7">
    <source>
        <dbReference type="ARBA" id="ARBA00022795"/>
    </source>
</evidence>
<dbReference type="EMBL" id="JAUZVZ010000027">
    <property type="protein sequence ID" value="MDP4537539.1"/>
    <property type="molecule type" value="Genomic_DNA"/>
</dbReference>
<keyword evidence="9" id="KW-1006">Bacterial flagellum protein export</keyword>
<dbReference type="PRINTS" id="PR01003">
    <property type="entry name" value="FLGFLIH"/>
</dbReference>
<comment type="similarity">
    <text evidence="3">Belongs to the FliH family.</text>
</comment>
<keyword evidence="5" id="KW-0813">Transport</keyword>
<comment type="subcellular location">
    <subcellularLocation>
        <location evidence="2">Cytoplasm</location>
    </subcellularLocation>
</comment>
<evidence type="ECO:0000313" key="12">
    <source>
        <dbReference type="Proteomes" id="UP001231616"/>
    </source>
</evidence>
<accession>A0ABT9H2J4</accession>
<keyword evidence="11" id="KW-0969">Cilium</keyword>
<evidence type="ECO:0000256" key="1">
    <source>
        <dbReference type="ARBA" id="ARBA00003041"/>
    </source>
</evidence>
<evidence type="ECO:0000313" key="11">
    <source>
        <dbReference type="EMBL" id="MDP4537539.1"/>
    </source>
</evidence>
<keyword evidence="12" id="KW-1185">Reference proteome</keyword>
<reference evidence="11 12" key="1">
    <citation type="submission" date="2023-08" db="EMBL/GenBank/DDBJ databases">
        <authorList>
            <person name="Joshi A."/>
            <person name="Thite S."/>
        </authorList>
    </citation>
    <scope>NUCLEOTIDE SEQUENCE [LARGE SCALE GENOMIC DNA]</scope>
    <source>
        <strain evidence="11 12">AC40</strain>
    </source>
</reference>
<gene>
    <name evidence="11" type="primary">fliH</name>
    <name evidence="11" type="ORF">Q3O60_15225</name>
</gene>
<keyword evidence="6" id="KW-0963">Cytoplasm</keyword>
<evidence type="ECO:0000256" key="6">
    <source>
        <dbReference type="ARBA" id="ARBA00022490"/>
    </source>
</evidence>
<proteinExistence type="inferred from homology"/>
<comment type="function">
    <text evidence="1">Needed for flagellar regrowth and assembly.</text>
</comment>
<evidence type="ECO:0000256" key="2">
    <source>
        <dbReference type="ARBA" id="ARBA00004496"/>
    </source>
</evidence>
<keyword evidence="7" id="KW-1005">Bacterial flagellum biogenesis</keyword>
<dbReference type="InterPro" id="IPR000563">
    <property type="entry name" value="Flag_FliH"/>
</dbReference>
<feature type="domain" description="Flagellar assembly protein FliH/Type III secretion system HrpE" evidence="10">
    <location>
        <begin position="130"/>
        <end position="255"/>
    </location>
</feature>
<dbReference type="PANTHER" id="PTHR34982:SF1">
    <property type="entry name" value="FLAGELLAR ASSEMBLY PROTEIN FLIH"/>
    <property type="match status" value="1"/>
</dbReference>
<keyword evidence="8" id="KW-0653">Protein transport</keyword>
<dbReference type="RefSeq" id="WP_305894798.1">
    <property type="nucleotide sequence ID" value="NZ_JAUZVZ010000027.1"/>
</dbReference>
<keyword evidence="11" id="KW-0966">Cell projection</keyword>
<comment type="caution">
    <text evidence="11">The sequence shown here is derived from an EMBL/GenBank/DDBJ whole genome shotgun (WGS) entry which is preliminary data.</text>
</comment>
<sequence>MSQDRFRYKRPFSPDADTLEQLKEWPTPDLTSDMRKYERTNALNKTLPEKGVVEAPAEEEEDLAVKPLTAEDMEQLRQQAYEAGFSEGKEDGFAKGYEEGRQQGQEDGTKQGLAEGKKLGLEQSQELIEQQLSALETMLDRLQQPLKQIDDQVEQQLIALALAMAKAVIQTEVQTNEQVILQALQQATEALPLQKEHIRIKLHPDDLAIIEQHFTPEQIEQRSWLLLAEPAISRGGCKLETELSAVDRTVEQRVESSLAHFIQQQVVESSAGES</sequence>
<evidence type="ECO:0000259" key="10">
    <source>
        <dbReference type="Pfam" id="PF02108"/>
    </source>
</evidence>
<keyword evidence="11" id="KW-0282">Flagellum</keyword>
<name>A0ABT9H2J4_9GAMM</name>
<evidence type="ECO:0000256" key="4">
    <source>
        <dbReference type="ARBA" id="ARBA00016507"/>
    </source>
</evidence>
<evidence type="ECO:0000256" key="8">
    <source>
        <dbReference type="ARBA" id="ARBA00022927"/>
    </source>
</evidence>
<dbReference type="InterPro" id="IPR051472">
    <property type="entry name" value="T3SS_Stator/FliH"/>
</dbReference>
<evidence type="ECO:0000256" key="3">
    <source>
        <dbReference type="ARBA" id="ARBA00006602"/>
    </source>
</evidence>
<dbReference type="Proteomes" id="UP001231616">
    <property type="component" value="Unassembled WGS sequence"/>
</dbReference>
<dbReference type="InterPro" id="IPR018035">
    <property type="entry name" value="Flagellar_FliH/T3SS_HrpE"/>
</dbReference>
<organism evidence="11 12">
    <name type="scientific">Alkalimonas collagenimarina</name>
    <dbReference type="NCBI Taxonomy" id="400390"/>
    <lineage>
        <taxon>Bacteria</taxon>
        <taxon>Pseudomonadati</taxon>
        <taxon>Pseudomonadota</taxon>
        <taxon>Gammaproteobacteria</taxon>
        <taxon>Alkalimonas</taxon>
    </lineage>
</organism>